<accession>A0A372JGW2</accession>
<dbReference type="Proteomes" id="UP000261811">
    <property type="component" value="Unassembled WGS sequence"/>
</dbReference>
<evidence type="ECO:0000313" key="2">
    <source>
        <dbReference type="Proteomes" id="UP000261811"/>
    </source>
</evidence>
<sequence>MPCFRCGARQTDPVRGSSPWRRGVLADHQVLVCPACQRVDGWADALDHCASCGSAALVCRLGDVECRDCGHTREAVRDEATRTAGGVPAAAASGGDLSTEVAAALDRVLGRPLT</sequence>
<organism evidence="1 2">
    <name type="scientific">Actinomadura logoneensis</name>
    <dbReference type="NCBI Taxonomy" id="2293572"/>
    <lineage>
        <taxon>Bacteria</taxon>
        <taxon>Bacillati</taxon>
        <taxon>Actinomycetota</taxon>
        <taxon>Actinomycetes</taxon>
        <taxon>Streptosporangiales</taxon>
        <taxon>Thermomonosporaceae</taxon>
        <taxon>Actinomadura</taxon>
    </lineage>
</organism>
<dbReference type="OrthoDB" id="3217739at2"/>
<gene>
    <name evidence="1" type="ORF">DZF91_26845</name>
</gene>
<comment type="caution">
    <text evidence="1">The sequence shown here is derived from an EMBL/GenBank/DDBJ whole genome shotgun (WGS) entry which is preliminary data.</text>
</comment>
<name>A0A372JGW2_9ACTN</name>
<proteinExistence type="predicted"/>
<evidence type="ECO:0000313" key="1">
    <source>
        <dbReference type="EMBL" id="RFU38598.1"/>
    </source>
</evidence>
<dbReference type="AlphaFoldDB" id="A0A372JGW2"/>
<reference evidence="1 2" key="1">
    <citation type="submission" date="2018-08" db="EMBL/GenBank/DDBJ databases">
        <title>Actinomadura jelena sp. nov., a novel Actinomycete isolated from soil in Chad.</title>
        <authorList>
            <person name="Shi L."/>
        </authorList>
    </citation>
    <scope>NUCLEOTIDE SEQUENCE [LARGE SCALE GENOMIC DNA]</scope>
    <source>
        <strain evidence="1 2">NEAU-G17</strain>
    </source>
</reference>
<keyword evidence="2" id="KW-1185">Reference proteome</keyword>
<dbReference type="EMBL" id="QURH01000758">
    <property type="protein sequence ID" value="RFU38598.1"/>
    <property type="molecule type" value="Genomic_DNA"/>
</dbReference>
<protein>
    <submittedName>
        <fullName evidence="1">Uncharacterized protein</fullName>
    </submittedName>
</protein>